<evidence type="ECO:0000313" key="2">
    <source>
        <dbReference type="Proteomes" id="UP000001296"/>
    </source>
</evidence>
<reference key="1">
    <citation type="submission" date="2009-08" db="EMBL/GenBank/DDBJ databases">
        <title>The genome sequence of Spirochaeta thermophila DSM6192.</title>
        <authorList>
            <person name="Angelov A."/>
            <person name="Mientus M."/>
            <person name="Wittenberg S."/>
            <person name="Lehmann R."/>
            <person name="Liesegang H."/>
            <person name="Daniel R."/>
            <person name="Liebl W."/>
        </authorList>
    </citation>
    <scope>NUCLEOTIDE SEQUENCE</scope>
    <source>
        <strain>DSM 6192</strain>
    </source>
</reference>
<sequence length="167" mass="18944">MQRIIRILGLVLGLASPFPEVWLSEPSFHMEEGGLFVKVRASGVINDQLFSLIDAYVPVTVVTRVEVWVDERLVRRFAVSQRVERVGEFYAVEGERPLSREDVEDVFSLCEVRVLEEVERYRGSEVRVRISLALYSSVFSPVQDLWGNNPMTEGRWVVPEGGDDGGD</sequence>
<protein>
    <recommendedName>
        <fullName evidence="3">DUF4390 domain-containing protein</fullName>
    </recommendedName>
</protein>
<dbReference type="PaxDb" id="665571-STHERM_c03030"/>
<accession>E0RP82</accession>
<evidence type="ECO:0000313" key="1">
    <source>
        <dbReference type="EMBL" id="ADN01276.1"/>
    </source>
</evidence>
<dbReference type="RefSeq" id="WP_013313117.1">
    <property type="nucleotide sequence ID" value="NC_014484.1"/>
</dbReference>
<evidence type="ECO:0008006" key="3">
    <source>
        <dbReference type="Google" id="ProtNLM"/>
    </source>
</evidence>
<dbReference type="Proteomes" id="UP000001296">
    <property type="component" value="Chromosome"/>
</dbReference>
<dbReference type="HOGENOM" id="CLU_1593531_0_0_12"/>
<dbReference type="KEGG" id="sta:STHERM_c03030"/>
<dbReference type="EMBL" id="CP001698">
    <property type="protein sequence ID" value="ADN01276.1"/>
    <property type="molecule type" value="Genomic_DNA"/>
</dbReference>
<gene>
    <name evidence="1" type="ordered locus">STHERM_c03030</name>
</gene>
<organism evidence="1 2">
    <name type="scientific">Winmispira thermophila (strain ATCC 49972 / DSM 6192 / RI 19.B1)</name>
    <name type="common">Spirochaeta thermophila</name>
    <dbReference type="NCBI Taxonomy" id="665571"/>
    <lineage>
        <taxon>Bacteria</taxon>
        <taxon>Pseudomonadati</taxon>
        <taxon>Spirochaetota</taxon>
        <taxon>Spirochaetia</taxon>
        <taxon>Winmispirales</taxon>
        <taxon>Winmispiraceae</taxon>
        <taxon>Winmispira</taxon>
    </lineage>
</organism>
<reference evidence="1 2" key="2">
    <citation type="journal article" date="2010" name="J. Bacteriol.">
        <title>Genome sequence of the polysaccharide-degrading, thermophilic anaerobe Spirochaeta thermophila DSM 6192.</title>
        <authorList>
            <person name="Angelov A."/>
            <person name="Liebl S."/>
            <person name="Ballschmiter M."/>
            <person name="Bomeke M."/>
            <person name="Lehmann R."/>
            <person name="Liesegang H."/>
            <person name="Daniel R."/>
            <person name="Liebl W."/>
        </authorList>
    </citation>
    <scope>NUCLEOTIDE SEQUENCE [LARGE SCALE GENOMIC DNA]</scope>
    <source>
        <strain evidence="2">ATCC 49972 / DSM 6192 / RI 19.B1</strain>
    </source>
</reference>
<proteinExistence type="predicted"/>
<dbReference type="AlphaFoldDB" id="E0RP82"/>
<name>E0RP82_WINT6</name>